<name>A0ABT3KIB3_9GAMM</name>
<proteinExistence type="predicted"/>
<dbReference type="InterPro" id="IPR005467">
    <property type="entry name" value="His_kinase_dom"/>
</dbReference>
<evidence type="ECO:0000256" key="6">
    <source>
        <dbReference type="ARBA" id="ARBA00022692"/>
    </source>
</evidence>
<evidence type="ECO:0000256" key="9">
    <source>
        <dbReference type="ARBA" id="ARBA00022840"/>
    </source>
</evidence>
<keyword evidence="9" id="KW-0067">ATP-binding</keyword>
<feature type="transmembrane region" description="Helical" evidence="13">
    <location>
        <begin position="7"/>
        <end position="24"/>
    </location>
</feature>
<evidence type="ECO:0000256" key="8">
    <source>
        <dbReference type="ARBA" id="ARBA00022777"/>
    </source>
</evidence>
<dbReference type="Pfam" id="PF13493">
    <property type="entry name" value="DUF4118"/>
    <property type="match status" value="1"/>
</dbReference>
<dbReference type="InterPro" id="IPR036890">
    <property type="entry name" value="HATPase_C_sf"/>
</dbReference>
<keyword evidence="4" id="KW-0597">Phosphoprotein</keyword>
<dbReference type="PANTHER" id="PTHR45569">
    <property type="entry name" value="SENSOR PROTEIN KDPD"/>
    <property type="match status" value="1"/>
</dbReference>
<organism evidence="15 16">
    <name type="scientific">Marinomonas rhodophyticola</name>
    <dbReference type="NCBI Taxonomy" id="2992803"/>
    <lineage>
        <taxon>Bacteria</taxon>
        <taxon>Pseudomonadati</taxon>
        <taxon>Pseudomonadota</taxon>
        <taxon>Gammaproteobacteria</taxon>
        <taxon>Oceanospirillales</taxon>
        <taxon>Oceanospirillaceae</taxon>
        <taxon>Marinomonas</taxon>
    </lineage>
</organism>
<sequence length="358" mass="39632">MKRPAISSHYAAMFAVCSALLISYGLDLWLGSNIAILLILQLSVVVVALSCHPRWVYGIALFEALCFNFLFTAPRYSFEMFNRNDMVNVLVFLLVAAVTSKLAELYRDQQSRLKQEQLRNSILLSVSHDLRTPLATIIGTLSTLKEYMDKLTEKEKAELFDSAISESHRLHQYIENLLQATKLQHGVVLPKQSAQSVVTIMHLVVERFSQQQSRLHLHTEDKLPLVSVSSSLIQQAIFNVVDNALRYSPADKSVTISVKSLDTDNKPPQVSIEVQDQGIGIRADQSDSIFELFYSVDAFKRNDSGTGLGLAVSKGIIAAHQGTIQSVPVEQGCLIRICLPACHETLAHGKGGMSHDAL</sequence>
<dbReference type="SMART" id="SM00387">
    <property type="entry name" value="HATPase_c"/>
    <property type="match status" value="1"/>
</dbReference>
<keyword evidence="11" id="KW-0902">Two-component regulatory system</keyword>
<dbReference type="EMBL" id="JAPEUL010000009">
    <property type="protein sequence ID" value="MCW4630283.1"/>
    <property type="molecule type" value="Genomic_DNA"/>
</dbReference>
<dbReference type="GO" id="GO:0016301">
    <property type="term" value="F:kinase activity"/>
    <property type="evidence" value="ECO:0007669"/>
    <property type="project" value="UniProtKB-KW"/>
</dbReference>
<keyword evidence="12 13" id="KW-0472">Membrane</keyword>
<dbReference type="InterPro" id="IPR025201">
    <property type="entry name" value="KdpD_TM"/>
</dbReference>
<comment type="subcellular location">
    <subcellularLocation>
        <location evidence="2">Membrane</location>
        <topology evidence="2">Multi-pass membrane protein</topology>
    </subcellularLocation>
</comment>
<dbReference type="InterPro" id="IPR004358">
    <property type="entry name" value="Sig_transdc_His_kin-like_C"/>
</dbReference>
<feature type="transmembrane region" description="Helical" evidence="13">
    <location>
        <begin position="30"/>
        <end position="49"/>
    </location>
</feature>
<dbReference type="CDD" id="cd00082">
    <property type="entry name" value="HisKA"/>
    <property type="match status" value="1"/>
</dbReference>
<evidence type="ECO:0000256" key="4">
    <source>
        <dbReference type="ARBA" id="ARBA00022553"/>
    </source>
</evidence>
<evidence type="ECO:0000313" key="16">
    <source>
        <dbReference type="Proteomes" id="UP001431181"/>
    </source>
</evidence>
<evidence type="ECO:0000256" key="10">
    <source>
        <dbReference type="ARBA" id="ARBA00022989"/>
    </source>
</evidence>
<dbReference type="SMART" id="SM00388">
    <property type="entry name" value="HisKA"/>
    <property type="match status" value="1"/>
</dbReference>
<dbReference type="RefSeq" id="WP_265219647.1">
    <property type="nucleotide sequence ID" value="NZ_JAPEUL010000009.1"/>
</dbReference>
<reference evidence="15" key="1">
    <citation type="submission" date="2022-11" db="EMBL/GenBank/DDBJ databases">
        <title>Marinomonas sp. nov., isolated from marine algae.</title>
        <authorList>
            <person name="Choi D.G."/>
            <person name="Kim J.M."/>
            <person name="Lee J.K."/>
            <person name="Baek J.H."/>
            <person name="Jeon C.O."/>
        </authorList>
    </citation>
    <scope>NUCLEOTIDE SEQUENCE</scope>
    <source>
        <strain evidence="15">KJ51-3</strain>
    </source>
</reference>
<dbReference type="SUPFAM" id="SSF55874">
    <property type="entry name" value="ATPase domain of HSP90 chaperone/DNA topoisomerase II/histidine kinase"/>
    <property type="match status" value="1"/>
</dbReference>
<keyword evidence="16" id="KW-1185">Reference proteome</keyword>
<dbReference type="Proteomes" id="UP001431181">
    <property type="component" value="Unassembled WGS sequence"/>
</dbReference>
<evidence type="ECO:0000256" key="13">
    <source>
        <dbReference type="SAM" id="Phobius"/>
    </source>
</evidence>
<keyword evidence="5" id="KW-0808">Transferase</keyword>
<keyword evidence="10 13" id="KW-1133">Transmembrane helix</keyword>
<dbReference type="Pfam" id="PF00512">
    <property type="entry name" value="HisKA"/>
    <property type="match status" value="1"/>
</dbReference>
<dbReference type="InterPro" id="IPR038318">
    <property type="entry name" value="KdpD_sf"/>
</dbReference>
<dbReference type="SUPFAM" id="SSF47384">
    <property type="entry name" value="Homodimeric domain of signal transducing histidine kinase"/>
    <property type="match status" value="1"/>
</dbReference>
<evidence type="ECO:0000256" key="5">
    <source>
        <dbReference type="ARBA" id="ARBA00022679"/>
    </source>
</evidence>
<keyword evidence="7" id="KW-0547">Nucleotide-binding</keyword>
<evidence type="ECO:0000256" key="3">
    <source>
        <dbReference type="ARBA" id="ARBA00012438"/>
    </source>
</evidence>
<feature type="domain" description="Histidine kinase" evidence="14">
    <location>
        <begin position="125"/>
        <end position="343"/>
    </location>
</feature>
<evidence type="ECO:0000256" key="7">
    <source>
        <dbReference type="ARBA" id="ARBA00022741"/>
    </source>
</evidence>
<evidence type="ECO:0000256" key="1">
    <source>
        <dbReference type="ARBA" id="ARBA00000085"/>
    </source>
</evidence>
<dbReference type="Gene3D" id="3.30.565.10">
    <property type="entry name" value="Histidine kinase-like ATPase, C-terminal domain"/>
    <property type="match status" value="1"/>
</dbReference>
<dbReference type="Pfam" id="PF02518">
    <property type="entry name" value="HATPase_c"/>
    <property type="match status" value="1"/>
</dbReference>
<evidence type="ECO:0000256" key="12">
    <source>
        <dbReference type="ARBA" id="ARBA00023136"/>
    </source>
</evidence>
<keyword evidence="6 13" id="KW-0812">Transmembrane</keyword>
<protein>
    <recommendedName>
        <fullName evidence="3">histidine kinase</fullName>
        <ecNumber evidence="3">2.7.13.3</ecNumber>
    </recommendedName>
</protein>
<dbReference type="InterPro" id="IPR052023">
    <property type="entry name" value="Histidine_kinase_KdpD"/>
</dbReference>
<evidence type="ECO:0000256" key="11">
    <source>
        <dbReference type="ARBA" id="ARBA00023012"/>
    </source>
</evidence>
<dbReference type="InterPro" id="IPR036097">
    <property type="entry name" value="HisK_dim/P_sf"/>
</dbReference>
<dbReference type="EC" id="2.7.13.3" evidence="3"/>
<evidence type="ECO:0000313" key="15">
    <source>
        <dbReference type="EMBL" id="MCW4630283.1"/>
    </source>
</evidence>
<gene>
    <name evidence="15" type="ORF">ONZ52_15625</name>
</gene>
<keyword evidence="8 15" id="KW-0418">Kinase</keyword>
<evidence type="ECO:0000259" key="14">
    <source>
        <dbReference type="PROSITE" id="PS50109"/>
    </source>
</evidence>
<dbReference type="PANTHER" id="PTHR45569:SF1">
    <property type="entry name" value="SENSOR PROTEIN KDPD"/>
    <property type="match status" value="1"/>
</dbReference>
<comment type="caution">
    <text evidence="15">The sequence shown here is derived from an EMBL/GenBank/DDBJ whole genome shotgun (WGS) entry which is preliminary data.</text>
</comment>
<comment type="catalytic activity">
    <reaction evidence="1">
        <text>ATP + protein L-histidine = ADP + protein N-phospho-L-histidine.</text>
        <dbReference type="EC" id="2.7.13.3"/>
    </reaction>
</comment>
<dbReference type="InterPro" id="IPR003661">
    <property type="entry name" value="HisK_dim/P_dom"/>
</dbReference>
<dbReference type="Gene3D" id="1.10.287.130">
    <property type="match status" value="1"/>
</dbReference>
<dbReference type="PRINTS" id="PR00344">
    <property type="entry name" value="BCTRLSENSOR"/>
</dbReference>
<dbReference type="Gene3D" id="1.20.120.620">
    <property type="entry name" value="Backbone structure of the membrane domain of e. Coli histidine kinase receptor kdpd"/>
    <property type="match status" value="1"/>
</dbReference>
<feature type="transmembrane region" description="Helical" evidence="13">
    <location>
        <begin position="56"/>
        <end position="74"/>
    </location>
</feature>
<dbReference type="PROSITE" id="PS50109">
    <property type="entry name" value="HIS_KIN"/>
    <property type="match status" value="1"/>
</dbReference>
<dbReference type="InterPro" id="IPR003594">
    <property type="entry name" value="HATPase_dom"/>
</dbReference>
<evidence type="ECO:0000256" key="2">
    <source>
        <dbReference type="ARBA" id="ARBA00004141"/>
    </source>
</evidence>
<accession>A0ABT3KIB3</accession>